<evidence type="ECO:0000313" key="1">
    <source>
        <dbReference type="EMBL" id="GIO67132.1"/>
    </source>
</evidence>
<sequence length="154" mass="18570">MKLLPEYAKILIVGVVFQNQWSWYVTEREYWFLNVEMEDRFGIEVLDETTAECFFERIHDYKVATSDLTCTLIELEDAFGSYDDVLEFMPAIYVNFDDKVLYSLFPEPMSFEHYVPDGWTGEYRDFYALVPEGERYWVIQGESFFERMWNKFRA</sequence>
<accession>A0ABQ4LV38</accession>
<evidence type="ECO:0000313" key="2">
    <source>
        <dbReference type="Proteomes" id="UP000680638"/>
    </source>
</evidence>
<dbReference type="EMBL" id="BORW01000007">
    <property type="protein sequence ID" value="GIO67132.1"/>
    <property type="molecule type" value="Genomic_DNA"/>
</dbReference>
<reference evidence="1 2" key="1">
    <citation type="submission" date="2021-03" db="EMBL/GenBank/DDBJ databases">
        <title>Antimicrobial resistance genes in bacteria isolated from Japanese honey, and their potential for conferring macrolide and lincosamide resistance in the American foulbrood pathogen Paenibacillus larvae.</title>
        <authorList>
            <person name="Okamoto M."/>
            <person name="Kumagai M."/>
            <person name="Kanamori H."/>
            <person name="Takamatsu D."/>
        </authorList>
    </citation>
    <scope>NUCLEOTIDE SEQUENCE [LARGE SCALE GENOMIC DNA]</scope>
    <source>
        <strain evidence="1 2">J21TS3</strain>
    </source>
</reference>
<gene>
    <name evidence="1" type="ORF">J21TS3_19530</name>
</gene>
<comment type="caution">
    <text evidence="1">The sequence shown here is derived from an EMBL/GenBank/DDBJ whole genome shotgun (WGS) entry which is preliminary data.</text>
</comment>
<dbReference type="RefSeq" id="WP_036714121.1">
    <property type="nucleotide sequence ID" value="NZ_BORW01000007.1"/>
</dbReference>
<evidence type="ECO:0008006" key="3">
    <source>
        <dbReference type="Google" id="ProtNLM"/>
    </source>
</evidence>
<proteinExistence type="predicted"/>
<dbReference type="Proteomes" id="UP000680638">
    <property type="component" value="Unassembled WGS sequence"/>
</dbReference>
<keyword evidence="2" id="KW-1185">Reference proteome</keyword>
<protein>
    <recommendedName>
        <fullName evidence="3">Group-specific protein</fullName>
    </recommendedName>
</protein>
<organism evidence="1 2">
    <name type="scientific">Paenibacillus cookii</name>
    <dbReference type="NCBI Taxonomy" id="157839"/>
    <lineage>
        <taxon>Bacteria</taxon>
        <taxon>Bacillati</taxon>
        <taxon>Bacillota</taxon>
        <taxon>Bacilli</taxon>
        <taxon>Bacillales</taxon>
        <taxon>Paenibacillaceae</taxon>
        <taxon>Paenibacillus</taxon>
    </lineage>
</organism>
<name>A0ABQ4LV38_9BACL</name>